<dbReference type="InterPro" id="IPR037056">
    <property type="entry name" value="RNase_H1_N_sf"/>
</dbReference>
<dbReference type="SUPFAM" id="SSF55658">
    <property type="entry name" value="L9 N-domain-like"/>
    <property type="match status" value="1"/>
</dbReference>
<dbReference type="EMBL" id="JAPQKT010000002">
    <property type="protein sequence ID" value="KAJ5240500.1"/>
    <property type="molecule type" value="Genomic_DNA"/>
</dbReference>
<reference evidence="3" key="1">
    <citation type="submission" date="2022-11" db="EMBL/GenBank/DDBJ databases">
        <authorList>
            <person name="Petersen C."/>
        </authorList>
    </citation>
    <scope>NUCLEOTIDE SEQUENCE</scope>
    <source>
        <strain evidence="3">IBT 23319</strain>
    </source>
</reference>
<name>A0A9W9P9U7_PENCI</name>
<reference evidence="3" key="2">
    <citation type="journal article" date="2023" name="IMA Fungus">
        <title>Comparative genomic study of the Penicillium genus elucidates a diverse pangenome and 15 lateral gene transfer events.</title>
        <authorList>
            <person name="Petersen C."/>
            <person name="Sorensen T."/>
            <person name="Nielsen M.R."/>
            <person name="Sondergaard T.E."/>
            <person name="Sorensen J.L."/>
            <person name="Fitzpatrick D.A."/>
            <person name="Frisvad J.C."/>
            <person name="Nielsen K.L."/>
        </authorList>
    </citation>
    <scope>NUCLEOTIDE SEQUENCE</scope>
    <source>
        <strain evidence="3">IBT 23319</strain>
    </source>
</reference>
<dbReference type="InterPro" id="IPR009027">
    <property type="entry name" value="Ribosomal_bL9/RNase_H1_N"/>
</dbReference>
<dbReference type="Proteomes" id="UP001147733">
    <property type="component" value="Unassembled WGS sequence"/>
</dbReference>
<feature type="region of interest" description="Disordered" evidence="1">
    <location>
        <begin position="59"/>
        <end position="90"/>
    </location>
</feature>
<protein>
    <recommendedName>
        <fullName evidence="2">Ribonuclease H1 N-terminal domain-containing protein</fullName>
    </recommendedName>
</protein>
<dbReference type="AlphaFoldDB" id="A0A9W9P9U7"/>
<comment type="caution">
    <text evidence="3">The sequence shown here is derived from an EMBL/GenBank/DDBJ whole genome shotgun (WGS) entry which is preliminary data.</text>
</comment>
<sequence>MARERYYAVSRGRAPAPGIFLSWTDVEPLISRYPGNQHAFFPTLDEAVEYLAEHGVPEGQRVVVSPPNEIHGQARQEGDGSQPPSELRNH</sequence>
<dbReference type="Pfam" id="PF01693">
    <property type="entry name" value="Cauli_VI"/>
    <property type="match status" value="1"/>
</dbReference>
<evidence type="ECO:0000313" key="3">
    <source>
        <dbReference type="EMBL" id="KAJ5240500.1"/>
    </source>
</evidence>
<evidence type="ECO:0000256" key="1">
    <source>
        <dbReference type="SAM" id="MobiDB-lite"/>
    </source>
</evidence>
<dbReference type="RefSeq" id="XP_056503505.1">
    <property type="nucleotide sequence ID" value="XM_056641011.1"/>
</dbReference>
<accession>A0A9W9P9U7</accession>
<evidence type="ECO:0000313" key="4">
    <source>
        <dbReference type="Proteomes" id="UP001147733"/>
    </source>
</evidence>
<feature type="domain" description="Ribonuclease H1 N-terminal" evidence="2">
    <location>
        <begin position="5"/>
        <end position="50"/>
    </location>
</feature>
<dbReference type="InterPro" id="IPR011320">
    <property type="entry name" value="RNase_H1_N"/>
</dbReference>
<dbReference type="OrthoDB" id="4367668at2759"/>
<evidence type="ECO:0000259" key="2">
    <source>
        <dbReference type="Pfam" id="PF01693"/>
    </source>
</evidence>
<proteinExistence type="predicted"/>
<organism evidence="3 4">
    <name type="scientific">Penicillium citrinum</name>
    <dbReference type="NCBI Taxonomy" id="5077"/>
    <lineage>
        <taxon>Eukaryota</taxon>
        <taxon>Fungi</taxon>
        <taxon>Dikarya</taxon>
        <taxon>Ascomycota</taxon>
        <taxon>Pezizomycotina</taxon>
        <taxon>Eurotiomycetes</taxon>
        <taxon>Eurotiomycetidae</taxon>
        <taxon>Eurotiales</taxon>
        <taxon>Aspergillaceae</taxon>
        <taxon>Penicillium</taxon>
    </lineage>
</organism>
<gene>
    <name evidence="3" type="ORF">N7469_002091</name>
</gene>
<dbReference type="GeneID" id="81380178"/>
<keyword evidence="4" id="KW-1185">Reference proteome</keyword>
<dbReference type="Gene3D" id="3.40.970.10">
    <property type="entry name" value="Ribonuclease H1, N-terminal domain"/>
    <property type="match status" value="1"/>
</dbReference>